<comment type="caution">
    <text evidence="3">The sequence shown here is derived from an EMBL/GenBank/DDBJ whole genome shotgun (WGS) entry which is preliminary data.</text>
</comment>
<dbReference type="SUPFAM" id="SSF55347">
    <property type="entry name" value="Glyceraldehyde-3-phosphate dehydrogenase-like, C-terminal domain"/>
    <property type="match status" value="1"/>
</dbReference>
<proteinExistence type="predicted"/>
<dbReference type="Pfam" id="PF22725">
    <property type="entry name" value="GFO_IDH_MocA_C3"/>
    <property type="match status" value="1"/>
</dbReference>
<feature type="domain" description="Gfo/Idh/MocA-like oxidoreductase N-terminal" evidence="1">
    <location>
        <begin position="9"/>
        <end position="139"/>
    </location>
</feature>
<dbReference type="InterPro" id="IPR036291">
    <property type="entry name" value="NAD(P)-bd_dom_sf"/>
</dbReference>
<dbReference type="EMBL" id="JBHTLR010000013">
    <property type="protein sequence ID" value="MFD1217287.1"/>
    <property type="molecule type" value="Genomic_DNA"/>
</dbReference>
<dbReference type="Proteomes" id="UP001597264">
    <property type="component" value="Unassembled WGS sequence"/>
</dbReference>
<gene>
    <name evidence="3" type="ORF">ACFQ2X_11810</name>
</gene>
<evidence type="ECO:0000259" key="2">
    <source>
        <dbReference type="Pfam" id="PF22725"/>
    </source>
</evidence>
<sequence length="393" mass="42216">MSKPANRLRLGMIGGGEGAFIGAVHRAAANLDGRIQLVCGSFSREPGNNLRSGRALGLADNRIYPDWQSLLRGEAALPPAERLQALTIATPNQLHVPIAEAAARAGIHVFSEKPAGINFREVADLARTLADNGCHYGLAHTYLGYPLVHQARDMVAAGTLGRIRKIYVDYRQGWLADGLEYSGNKQAGWRTDPAQAGASGCMADIGTHAFGLAEFVAGQKIVRLCAELRSHIDGRQLDDDGAALFRTDGDASGVLTASQVCAGEENNLTLRIYGEHGGLEWQQMQPDVLIHRAANGDTRLLRAGTDRDYLLPGTRRGLRLPAGHPEGYLEAMANLYRDFADAILTGSENSVPGIDHGLRGMAFIEAMLASHGNWISLNENLPTESPQSKEATP</sequence>
<dbReference type="Gene3D" id="3.30.360.10">
    <property type="entry name" value="Dihydrodipicolinate Reductase, domain 2"/>
    <property type="match status" value="1"/>
</dbReference>
<dbReference type="InterPro" id="IPR055170">
    <property type="entry name" value="GFO_IDH_MocA-like_dom"/>
</dbReference>
<dbReference type="Pfam" id="PF01408">
    <property type="entry name" value="GFO_IDH_MocA"/>
    <property type="match status" value="1"/>
</dbReference>
<feature type="domain" description="GFO/IDH/MocA-like oxidoreductase" evidence="2">
    <location>
        <begin position="149"/>
        <end position="280"/>
    </location>
</feature>
<accession>A0ABW3U8U1</accession>
<evidence type="ECO:0000259" key="1">
    <source>
        <dbReference type="Pfam" id="PF01408"/>
    </source>
</evidence>
<dbReference type="PANTHER" id="PTHR43708">
    <property type="entry name" value="CONSERVED EXPRESSED OXIDOREDUCTASE (EUROFUNG)"/>
    <property type="match status" value="1"/>
</dbReference>
<organism evidence="3 4">
    <name type="scientific">Microbulbifer celer</name>
    <dbReference type="NCBI Taxonomy" id="435905"/>
    <lineage>
        <taxon>Bacteria</taxon>
        <taxon>Pseudomonadati</taxon>
        <taxon>Pseudomonadota</taxon>
        <taxon>Gammaproteobacteria</taxon>
        <taxon>Cellvibrionales</taxon>
        <taxon>Microbulbiferaceae</taxon>
        <taxon>Microbulbifer</taxon>
    </lineage>
</organism>
<dbReference type="InterPro" id="IPR051317">
    <property type="entry name" value="Gfo/Idh/MocA_oxidoreduct"/>
</dbReference>
<evidence type="ECO:0000313" key="3">
    <source>
        <dbReference type="EMBL" id="MFD1217287.1"/>
    </source>
</evidence>
<dbReference type="PANTHER" id="PTHR43708:SF3">
    <property type="entry name" value="OXIDOREDUCTASE"/>
    <property type="match status" value="1"/>
</dbReference>
<dbReference type="RefSeq" id="WP_230435917.1">
    <property type="nucleotide sequence ID" value="NZ_CP087715.1"/>
</dbReference>
<keyword evidence="4" id="KW-1185">Reference proteome</keyword>
<evidence type="ECO:0000313" key="4">
    <source>
        <dbReference type="Proteomes" id="UP001597264"/>
    </source>
</evidence>
<reference evidence="4" key="1">
    <citation type="journal article" date="2019" name="Int. J. Syst. Evol. Microbiol.">
        <title>The Global Catalogue of Microorganisms (GCM) 10K type strain sequencing project: providing services to taxonomists for standard genome sequencing and annotation.</title>
        <authorList>
            <consortium name="The Broad Institute Genomics Platform"/>
            <consortium name="The Broad Institute Genome Sequencing Center for Infectious Disease"/>
            <person name="Wu L."/>
            <person name="Ma J."/>
        </authorList>
    </citation>
    <scope>NUCLEOTIDE SEQUENCE [LARGE SCALE GENOMIC DNA]</scope>
    <source>
        <strain evidence="4">CCUG 54356</strain>
    </source>
</reference>
<dbReference type="SUPFAM" id="SSF51735">
    <property type="entry name" value="NAD(P)-binding Rossmann-fold domains"/>
    <property type="match status" value="1"/>
</dbReference>
<protein>
    <submittedName>
        <fullName evidence="3">Gfo/Idh/MocA family protein</fullName>
    </submittedName>
</protein>
<dbReference type="InterPro" id="IPR000683">
    <property type="entry name" value="Gfo/Idh/MocA-like_OxRdtase_N"/>
</dbReference>
<dbReference type="Gene3D" id="3.40.50.720">
    <property type="entry name" value="NAD(P)-binding Rossmann-like Domain"/>
    <property type="match status" value="1"/>
</dbReference>
<name>A0ABW3U8U1_9GAMM</name>